<evidence type="ECO:0000313" key="3">
    <source>
        <dbReference type="Proteomes" id="UP000321456"/>
    </source>
</evidence>
<reference evidence="2 3" key="1">
    <citation type="submission" date="2019-08" db="EMBL/GenBank/DDBJ databases">
        <title>Professor.</title>
        <authorList>
            <person name="Park J.S."/>
        </authorList>
    </citation>
    <scope>NUCLEOTIDE SEQUENCE [LARGE SCALE GENOMIC DNA]</scope>
    <source>
        <strain evidence="2 3">176CP5-101</strain>
    </source>
</reference>
<evidence type="ECO:0000259" key="1">
    <source>
        <dbReference type="Pfam" id="PF13380"/>
    </source>
</evidence>
<feature type="domain" description="CoA-binding" evidence="1">
    <location>
        <begin position="3"/>
        <end position="113"/>
    </location>
</feature>
<sequence>MNKTLVFGASLNPSRYSNLAIHRLVDNKIETVAFGMREGTVSGVQIKNKLGDFQNIDTITLYMNPSRQKQYYEDILYLRPRRVIFNPGTENPEFYQILKENDIMVEVACSLVLLATGQY</sequence>
<name>A0A5C8V096_9FLAO</name>
<dbReference type="AlphaFoldDB" id="A0A5C8V096"/>
<keyword evidence="3" id="KW-1185">Reference proteome</keyword>
<organism evidence="2 3">
    <name type="scientific">Flagellimonas hymeniacidonis</name>
    <dbReference type="NCBI Taxonomy" id="2603628"/>
    <lineage>
        <taxon>Bacteria</taxon>
        <taxon>Pseudomonadati</taxon>
        <taxon>Bacteroidota</taxon>
        <taxon>Flavobacteriia</taxon>
        <taxon>Flavobacteriales</taxon>
        <taxon>Flavobacteriaceae</taxon>
        <taxon>Flagellimonas</taxon>
    </lineage>
</organism>
<dbReference type="InterPro" id="IPR036291">
    <property type="entry name" value="NAD(P)-bd_dom_sf"/>
</dbReference>
<evidence type="ECO:0000313" key="2">
    <source>
        <dbReference type="EMBL" id="TXN34273.1"/>
    </source>
</evidence>
<dbReference type="SUPFAM" id="SSF51735">
    <property type="entry name" value="NAD(P)-binding Rossmann-fold domains"/>
    <property type="match status" value="1"/>
</dbReference>
<dbReference type="Gene3D" id="3.40.50.720">
    <property type="entry name" value="NAD(P)-binding Rossmann-like Domain"/>
    <property type="match status" value="1"/>
</dbReference>
<proteinExistence type="predicted"/>
<dbReference type="Proteomes" id="UP000321456">
    <property type="component" value="Unassembled WGS sequence"/>
</dbReference>
<comment type="caution">
    <text evidence="2">The sequence shown here is derived from an EMBL/GenBank/DDBJ whole genome shotgun (WGS) entry which is preliminary data.</text>
</comment>
<dbReference type="InterPro" id="IPR003781">
    <property type="entry name" value="CoA-bd"/>
</dbReference>
<dbReference type="Pfam" id="PF13380">
    <property type="entry name" value="CoA_binding_2"/>
    <property type="match status" value="1"/>
</dbReference>
<protein>
    <submittedName>
        <fullName evidence="2">CoA-binding protein</fullName>
    </submittedName>
</protein>
<dbReference type="EMBL" id="VRUR01000003">
    <property type="protein sequence ID" value="TXN34273.1"/>
    <property type="molecule type" value="Genomic_DNA"/>
</dbReference>
<gene>
    <name evidence="2" type="ORF">FVB32_17250</name>
</gene>
<accession>A0A5C8V096</accession>
<dbReference type="RefSeq" id="WP_147745118.1">
    <property type="nucleotide sequence ID" value="NZ_VRUR01000003.1"/>
</dbReference>